<feature type="transmembrane region" description="Helical" evidence="1">
    <location>
        <begin position="67"/>
        <end position="86"/>
    </location>
</feature>
<dbReference type="RefSeq" id="WP_139806744.1">
    <property type="nucleotide sequence ID" value="NZ_FWWU01000008.1"/>
</dbReference>
<keyword evidence="1" id="KW-1133">Transmembrane helix</keyword>
<sequence>MTQRRWTVFGLLNASWITFGLLTLCMVMGTSRLFFSRGMQAHWLPVSCLISTLVLPGRKAWAFNLSMYALLVAIGIFYATSGTVLMDVKLRYGNEPGGRPRTLAFNCADKGTCRFGRSPALILCTYKNISPVDIVR</sequence>
<dbReference type="AlphaFoldDB" id="A0A1W1UYF2"/>
<protein>
    <submittedName>
        <fullName evidence="2">Uncharacterized protein</fullName>
    </submittedName>
</protein>
<evidence type="ECO:0000256" key="1">
    <source>
        <dbReference type="SAM" id="Phobius"/>
    </source>
</evidence>
<reference evidence="2 3" key="1">
    <citation type="submission" date="2017-04" db="EMBL/GenBank/DDBJ databases">
        <authorList>
            <person name="Afonso C.L."/>
            <person name="Miller P.J."/>
            <person name="Scott M.A."/>
            <person name="Spackman E."/>
            <person name="Goraichik I."/>
            <person name="Dimitrov K.M."/>
            <person name="Suarez D.L."/>
            <person name="Swayne D.E."/>
        </authorList>
    </citation>
    <scope>NUCLEOTIDE SEQUENCE [LARGE SCALE GENOMIC DNA]</scope>
    <source>
        <strain evidence="2 3">KR-140</strain>
    </source>
</reference>
<gene>
    <name evidence="2" type="ORF">SAMN00790413_03691</name>
</gene>
<keyword evidence="1" id="KW-0472">Membrane</keyword>
<organism evidence="2 3">
    <name type="scientific">Deinococcus hopiensis KR-140</name>
    <dbReference type="NCBI Taxonomy" id="695939"/>
    <lineage>
        <taxon>Bacteria</taxon>
        <taxon>Thermotogati</taxon>
        <taxon>Deinococcota</taxon>
        <taxon>Deinococci</taxon>
        <taxon>Deinococcales</taxon>
        <taxon>Deinococcaceae</taxon>
        <taxon>Deinococcus</taxon>
    </lineage>
</organism>
<accession>A0A1W1UYF2</accession>
<name>A0A1W1UYF2_9DEIO</name>
<evidence type="ECO:0000313" key="2">
    <source>
        <dbReference type="EMBL" id="SMB86117.1"/>
    </source>
</evidence>
<keyword evidence="1" id="KW-0812">Transmembrane</keyword>
<evidence type="ECO:0000313" key="3">
    <source>
        <dbReference type="Proteomes" id="UP000192582"/>
    </source>
</evidence>
<dbReference type="EMBL" id="FWWU01000008">
    <property type="protein sequence ID" value="SMB86117.1"/>
    <property type="molecule type" value="Genomic_DNA"/>
</dbReference>
<proteinExistence type="predicted"/>
<feature type="transmembrane region" description="Helical" evidence="1">
    <location>
        <begin position="6"/>
        <end position="29"/>
    </location>
</feature>
<dbReference type="Proteomes" id="UP000192582">
    <property type="component" value="Unassembled WGS sequence"/>
</dbReference>
<keyword evidence="3" id="KW-1185">Reference proteome</keyword>